<keyword evidence="1" id="KW-0539">Nucleus</keyword>
<dbReference type="EMBL" id="JAIXMP010000008">
    <property type="protein sequence ID" value="KAI9268840.1"/>
    <property type="molecule type" value="Genomic_DNA"/>
</dbReference>
<gene>
    <name evidence="2" type="ORF">BDA99DRAFT_435265</name>
</gene>
<dbReference type="Pfam" id="PF08559">
    <property type="entry name" value="Cut8"/>
    <property type="match status" value="1"/>
</dbReference>
<dbReference type="GO" id="GO:0031144">
    <property type="term" value="P:proteasome localization"/>
    <property type="evidence" value="ECO:0007669"/>
    <property type="project" value="UniProtKB-UniRule"/>
</dbReference>
<dbReference type="AlphaFoldDB" id="A0AAD5K470"/>
<dbReference type="GO" id="GO:0005634">
    <property type="term" value="C:nucleus"/>
    <property type="evidence" value="ECO:0007669"/>
    <property type="project" value="UniProtKB-SubCell"/>
</dbReference>
<reference evidence="2" key="2">
    <citation type="submission" date="2023-02" db="EMBL/GenBank/DDBJ databases">
        <authorList>
            <consortium name="DOE Joint Genome Institute"/>
            <person name="Mondo S.J."/>
            <person name="Chang Y."/>
            <person name="Wang Y."/>
            <person name="Ahrendt S."/>
            <person name="Andreopoulos W."/>
            <person name="Barry K."/>
            <person name="Beard J."/>
            <person name="Benny G.L."/>
            <person name="Blankenship S."/>
            <person name="Bonito G."/>
            <person name="Cuomo C."/>
            <person name="Desiro A."/>
            <person name="Gervers K.A."/>
            <person name="Hundley H."/>
            <person name="Kuo A."/>
            <person name="LaButti K."/>
            <person name="Lang B.F."/>
            <person name="Lipzen A."/>
            <person name="O'Donnell K."/>
            <person name="Pangilinan J."/>
            <person name="Reynolds N."/>
            <person name="Sandor L."/>
            <person name="Smith M.W."/>
            <person name="Tsang A."/>
            <person name="Grigoriev I.V."/>
            <person name="Stajich J.E."/>
            <person name="Spatafora J.W."/>
        </authorList>
    </citation>
    <scope>NUCLEOTIDE SEQUENCE</scope>
    <source>
        <strain evidence="2">RSA 2281</strain>
    </source>
</reference>
<comment type="similarity">
    <text evidence="1">Belongs to the cut8/STS1 family.</text>
</comment>
<dbReference type="GO" id="GO:0015031">
    <property type="term" value="P:protein transport"/>
    <property type="evidence" value="ECO:0007669"/>
    <property type="project" value="UniProtKB-UniRule"/>
</dbReference>
<keyword evidence="1" id="KW-0813">Transport</keyword>
<name>A0AAD5K470_9FUNG</name>
<protein>
    <recommendedName>
        <fullName evidence="1">Tethering factor for nuclear proteasome STS1</fullName>
    </recommendedName>
</protein>
<comment type="subcellular location">
    <subcellularLocation>
        <location evidence="1">Cytoplasm</location>
    </subcellularLocation>
    <subcellularLocation>
        <location evidence="1">Nucleus</location>
    </subcellularLocation>
</comment>
<comment type="caution">
    <text evidence="2">The sequence shown here is derived from an EMBL/GenBank/DDBJ whole genome shotgun (WGS) entry which is preliminary data.</text>
</comment>
<evidence type="ECO:0000313" key="3">
    <source>
        <dbReference type="Proteomes" id="UP001209540"/>
    </source>
</evidence>
<proteinExistence type="inferred from homology"/>
<dbReference type="GO" id="GO:0071630">
    <property type="term" value="P:nuclear protein quality control by the ubiquitin-proteasome system"/>
    <property type="evidence" value="ECO:0007669"/>
    <property type="project" value="UniProtKB-UniRule"/>
</dbReference>
<reference evidence="2" key="1">
    <citation type="journal article" date="2022" name="IScience">
        <title>Evolution of zygomycete secretomes and the origins of terrestrial fungal ecologies.</title>
        <authorList>
            <person name="Chang Y."/>
            <person name="Wang Y."/>
            <person name="Mondo S."/>
            <person name="Ahrendt S."/>
            <person name="Andreopoulos W."/>
            <person name="Barry K."/>
            <person name="Beard J."/>
            <person name="Benny G.L."/>
            <person name="Blankenship S."/>
            <person name="Bonito G."/>
            <person name="Cuomo C."/>
            <person name="Desiro A."/>
            <person name="Gervers K.A."/>
            <person name="Hundley H."/>
            <person name="Kuo A."/>
            <person name="LaButti K."/>
            <person name="Lang B.F."/>
            <person name="Lipzen A."/>
            <person name="O'Donnell K."/>
            <person name="Pangilinan J."/>
            <person name="Reynolds N."/>
            <person name="Sandor L."/>
            <person name="Smith M.E."/>
            <person name="Tsang A."/>
            <person name="Grigoriev I.V."/>
            <person name="Stajich J.E."/>
            <person name="Spatafora J.W."/>
        </authorList>
    </citation>
    <scope>NUCLEOTIDE SEQUENCE</scope>
    <source>
        <strain evidence="2">RSA 2281</strain>
    </source>
</reference>
<evidence type="ECO:0000256" key="1">
    <source>
        <dbReference type="RuleBase" id="RU368013"/>
    </source>
</evidence>
<dbReference type="GO" id="GO:0005737">
    <property type="term" value="C:cytoplasm"/>
    <property type="evidence" value="ECO:0007669"/>
    <property type="project" value="UniProtKB-SubCell"/>
</dbReference>
<sequence length="112" mass="12834">ENNELKKDLYRVLDECWKSASRSAASKIREGESYNLQVVKEWAKNLAEHNHYTGNSFFTEAVQEFSKRLGFLIGLPHNEVPHDATLCHHPVQNDMVRLASPPRVVGYADARR</sequence>
<feature type="non-terminal residue" evidence="2">
    <location>
        <position position="1"/>
    </location>
</feature>
<accession>A0AAD5K470</accession>
<organism evidence="2 3">
    <name type="scientific">Phascolomyces articulosus</name>
    <dbReference type="NCBI Taxonomy" id="60185"/>
    <lineage>
        <taxon>Eukaryota</taxon>
        <taxon>Fungi</taxon>
        <taxon>Fungi incertae sedis</taxon>
        <taxon>Mucoromycota</taxon>
        <taxon>Mucoromycotina</taxon>
        <taxon>Mucoromycetes</taxon>
        <taxon>Mucorales</taxon>
        <taxon>Lichtheimiaceae</taxon>
        <taxon>Phascolomyces</taxon>
    </lineage>
</organism>
<dbReference type="InterPro" id="IPR013868">
    <property type="entry name" value="Cut8/Sts1_fam"/>
</dbReference>
<keyword evidence="3" id="KW-1185">Reference proteome</keyword>
<keyword evidence="1" id="KW-0963">Cytoplasm</keyword>
<evidence type="ECO:0000313" key="2">
    <source>
        <dbReference type="EMBL" id="KAI9268840.1"/>
    </source>
</evidence>
<keyword evidence="1" id="KW-0653">Protein transport</keyword>
<comment type="function">
    <text evidence="1">Involved in ubiquitin-mediated protein degradation. Regulatory factor in the ubiquitin/proteasome pathway that controls the turnover of proteasome substrates. Targets proteasomes to the nucleus and facilitates the degradation of nuclear proteins.</text>
</comment>
<comment type="subunit">
    <text evidence="1">Binds the proteasome.</text>
</comment>
<dbReference type="Proteomes" id="UP001209540">
    <property type="component" value="Unassembled WGS sequence"/>
</dbReference>